<gene>
    <name evidence="1" type="ORF">DZC30_19520</name>
</gene>
<protein>
    <submittedName>
        <fullName evidence="1">Uncharacterized protein</fullName>
    </submittedName>
</protein>
<evidence type="ECO:0000313" key="2">
    <source>
        <dbReference type="Proteomes" id="UP000261948"/>
    </source>
</evidence>
<sequence length="136" mass="14940">MSQLERLDKLARLAFDGNFAGTGVLSTGELLYVALASGRMKELCPSDSNAYAVQRIGPEWMAHMQNVWRSCPQPDAPQDDHKQLAAAARYDWIRAHPKFPEVITLLTGLVTTDRTLSDEEIDAAIAACGTHPSTAW</sequence>
<accession>A0A373FA48</accession>
<organism evidence="1 2">
    <name type="scientific">Comamonas testosteroni</name>
    <name type="common">Pseudomonas testosteroni</name>
    <dbReference type="NCBI Taxonomy" id="285"/>
    <lineage>
        <taxon>Bacteria</taxon>
        <taxon>Pseudomonadati</taxon>
        <taxon>Pseudomonadota</taxon>
        <taxon>Betaproteobacteria</taxon>
        <taxon>Burkholderiales</taxon>
        <taxon>Comamonadaceae</taxon>
        <taxon>Comamonas</taxon>
    </lineage>
</organism>
<proteinExistence type="predicted"/>
<comment type="caution">
    <text evidence="1">The sequence shown here is derived from an EMBL/GenBank/DDBJ whole genome shotgun (WGS) entry which is preliminary data.</text>
</comment>
<name>A0A373FA48_COMTE</name>
<dbReference type="Proteomes" id="UP000261948">
    <property type="component" value="Unassembled WGS sequence"/>
</dbReference>
<dbReference type="EMBL" id="QURR01000032">
    <property type="protein sequence ID" value="RGE40940.1"/>
    <property type="molecule type" value="Genomic_DNA"/>
</dbReference>
<keyword evidence="2" id="KW-1185">Reference proteome</keyword>
<dbReference type="OrthoDB" id="8822811at2"/>
<dbReference type="AlphaFoldDB" id="A0A373FA48"/>
<reference evidence="1 2" key="1">
    <citation type="submission" date="2018-08" db="EMBL/GenBank/DDBJ databases">
        <title>Comamonas testosteroni strain SWCO2.</title>
        <authorList>
            <person name="Jiang N."/>
            <person name="Zhang X.Z."/>
        </authorList>
    </citation>
    <scope>NUCLEOTIDE SEQUENCE [LARGE SCALE GENOMIC DNA]</scope>
    <source>
        <strain evidence="1 2">SWCO2</strain>
    </source>
</reference>
<evidence type="ECO:0000313" key="1">
    <source>
        <dbReference type="EMBL" id="RGE40940.1"/>
    </source>
</evidence>